<name>A0A0W8FXH6_9ZZZZ</name>
<comment type="caution">
    <text evidence="1">The sequence shown here is derived from an EMBL/GenBank/DDBJ whole genome shotgun (WGS) entry which is preliminary data.</text>
</comment>
<evidence type="ECO:0008006" key="2">
    <source>
        <dbReference type="Google" id="ProtNLM"/>
    </source>
</evidence>
<dbReference type="AlphaFoldDB" id="A0A0W8FXH6"/>
<dbReference type="InterPro" id="IPR026350">
    <property type="entry name" value="GxxExxY"/>
</dbReference>
<reference evidence="1" key="1">
    <citation type="journal article" date="2015" name="Proc. Natl. Acad. Sci. U.S.A.">
        <title>Networks of energetic and metabolic interactions define dynamics in microbial communities.</title>
        <authorList>
            <person name="Embree M."/>
            <person name="Liu J.K."/>
            <person name="Al-Bassam M.M."/>
            <person name="Zengler K."/>
        </authorList>
    </citation>
    <scope>NUCLEOTIDE SEQUENCE</scope>
</reference>
<sequence length="107" mass="12506">MEVHKILGKGFNEIVYKDALEIEFKLNNIPFEREKKFELTYKSFPLPRQYNADFVVYNKIILEVKAIESLSNSNIKQTLNYLAASKMKLGLLVNFGEDSLKYKRVIL</sequence>
<protein>
    <recommendedName>
        <fullName evidence="2">Nadh:ubiquinone oxidoreductase subunit 5 (Chain l)/multisubunit na+/h+ antiporter, mnha subunit</fullName>
    </recommendedName>
</protein>
<dbReference type="Pfam" id="PF13366">
    <property type="entry name" value="PDDEXK_3"/>
    <property type="match status" value="1"/>
</dbReference>
<accession>A0A0W8FXH6</accession>
<gene>
    <name evidence="1" type="ORF">ASZ90_004540</name>
</gene>
<organism evidence="1">
    <name type="scientific">hydrocarbon metagenome</name>
    <dbReference type="NCBI Taxonomy" id="938273"/>
    <lineage>
        <taxon>unclassified sequences</taxon>
        <taxon>metagenomes</taxon>
        <taxon>ecological metagenomes</taxon>
    </lineage>
</organism>
<evidence type="ECO:0000313" key="1">
    <source>
        <dbReference type="EMBL" id="KUG25639.1"/>
    </source>
</evidence>
<dbReference type="NCBIfam" id="TIGR04256">
    <property type="entry name" value="GxxExxY"/>
    <property type="match status" value="1"/>
</dbReference>
<dbReference type="EMBL" id="LNQE01000636">
    <property type="protein sequence ID" value="KUG25639.1"/>
    <property type="molecule type" value="Genomic_DNA"/>
</dbReference>
<proteinExistence type="predicted"/>